<proteinExistence type="predicted"/>
<feature type="non-terminal residue" evidence="2">
    <location>
        <position position="64"/>
    </location>
</feature>
<protein>
    <submittedName>
        <fullName evidence="2">Uncharacterized protein</fullName>
    </submittedName>
</protein>
<dbReference type="Proteomes" id="UP001303115">
    <property type="component" value="Unassembled WGS sequence"/>
</dbReference>
<name>A0AAN6SKN5_9PEZI</name>
<reference evidence="3" key="1">
    <citation type="journal article" date="2023" name="Mol. Phylogenet. Evol.">
        <title>Genome-scale phylogeny and comparative genomics of the fungal order Sordariales.</title>
        <authorList>
            <person name="Hensen N."/>
            <person name="Bonometti L."/>
            <person name="Westerberg I."/>
            <person name="Brannstrom I.O."/>
            <person name="Guillou S."/>
            <person name="Cros-Aarteil S."/>
            <person name="Calhoun S."/>
            <person name="Haridas S."/>
            <person name="Kuo A."/>
            <person name="Mondo S."/>
            <person name="Pangilinan J."/>
            <person name="Riley R."/>
            <person name="LaButti K."/>
            <person name="Andreopoulos B."/>
            <person name="Lipzen A."/>
            <person name="Chen C."/>
            <person name="Yan M."/>
            <person name="Daum C."/>
            <person name="Ng V."/>
            <person name="Clum A."/>
            <person name="Steindorff A."/>
            <person name="Ohm R.A."/>
            <person name="Martin F."/>
            <person name="Silar P."/>
            <person name="Natvig D.O."/>
            <person name="Lalanne C."/>
            <person name="Gautier V."/>
            <person name="Ament-Velasquez S.L."/>
            <person name="Kruys A."/>
            <person name="Hutchinson M.I."/>
            <person name="Powell A.J."/>
            <person name="Barry K."/>
            <person name="Miller A.N."/>
            <person name="Grigoriev I.V."/>
            <person name="Debuchy R."/>
            <person name="Gladieux P."/>
            <person name="Hiltunen Thoren M."/>
            <person name="Johannesson H."/>
        </authorList>
    </citation>
    <scope>NUCLEOTIDE SEQUENCE [LARGE SCALE GENOMIC DNA]</scope>
    <source>
        <strain evidence="3">CBS 284.82</strain>
    </source>
</reference>
<sequence>MPPRRRPPAPGAPSTSAPKPGARPSKLAKEHNITAEEEAEIREAFSLFAEPLDGEKEGIMPIGD</sequence>
<comment type="caution">
    <text evidence="2">The sequence shown here is derived from an EMBL/GenBank/DDBJ whole genome shotgun (WGS) entry which is preliminary data.</text>
</comment>
<feature type="compositionally biased region" description="Low complexity" evidence="1">
    <location>
        <begin position="12"/>
        <end position="22"/>
    </location>
</feature>
<evidence type="ECO:0000256" key="1">
    <source>
        <dbReference type="SAM" id="MobiDB-lite"/>
    </source>
</evidence>
<accession>A0AAN6SKN5</accession>
<keyword evidence="3" id="KW-1185">Reference proteome</keyword>
<gene>
    <name evidence="2" type="ORF">C8A01DRAFT_42344</name>
</gene>
<feature type="region of interest" description="Disordered" evidence="1">
    <location>
        <begin position="1"/>
        <end position="32"/>
    </location>
</feature>
<evidence type="ECO:0000313" key="3">
    <source>
        <dbReference type="Proteomes" id="UP001303115"/>
    </source>
</evidence>
<organism evidence="2 3">
    <name type="scientific">Parachaetomium inaequale</name>
    <dbReference type="NCBI Taxonomy" id="2588326"/>
    <lineage>
        <taxon>Eukaryota</taxon>
        <taxon>Fungi</taxon>
        <taxon>Dikarya</taxon>
        <taxon>Ascomycota</taxon>
        <taxon>Pezizomycotina</taxon>
        <taxon>Sordariomycetes</taxon>
        <taxon>Sordariomycetidae</taxon>
        <taxon>Sordariales</taxon>
        <taxon>Chaetomiaceae</taxon>
        <taxon>Parachaetomium</taxon>
    </lineage>
</organism>
<dbReference type="EMBL" id="MU855048">
    <property type="protein sequence ID" value="KAK4031169.1"/>
    <property type="molecule type" value="Genomic_DNA"/>
</dbReference>
<dbReference type="AlphaFoldDB" id="A0AAN6SKN5"/>
<evidence type="ECO:0000313" key="2">
    <source>
        <dbReference type="EMBL" id="KAK4031169.1"/>
    </source>
</evidence>